<protein>
    <submittedName>
        <fullName evidence="1">Uncharacterized protein</fullName>
    </submittedName>
</protein>
<dbReference type="Proteomes" id="UP000717752">
    <property type="component" value="Unassembled WGS sequence"/>
</dbReference>
<reference evidence="1 2" key="1">
    <citation type="journal article" date="2021" name="MBio">
        <title>Poor Competitiveness of Bradyrhizobium in Pigeon Pea Root Colonization in Indian Soils.</title>
        <authorList>
            <person name="Chalasani D."/>
            <person name="Basu A."/>
            <person name="Pullabhotla S.V.S.R.N."/>
            <person name="Jorrin B."/>
            <person name="Neal A.L."/>
            <person name="Poole P.S."/>
            <person name="Podile A.R."/>
            <person name="Tkacz A."/>
        </authorList>
    </citation>
    <scope>NUCLEOTIDE SEQUENCE [LARGE SCALE GENOMIC DNA]</scope>
    <source>
        <strain evidence="1 2">HU56</strain>
    </source>
</reference>
<evidence type="ECO:0000313" key="2">
    <source>
        <dbReference type="Proteomes" id="UP000717752"/>
    </source>
</evidence>
<organism evidence="1 2">
    <name type="scientific">Rhizobium mesosinicum</name>
    <dbReference type="NCBI Taxonomy" id="335017"/>
    <lineage>
        <taxon>Bacteria</taxon>
        <taxon>Pseudomonadati</taxon>
        <taxon>Pseudomonadota</taxon>
        <taxon>Alphaproteobacteria</taxon>
        <taxon>Hyphomicrobiales</taxon>
        <taxon>Rhizobiaceae</taxon>
        <taxon>Rhizobium/Agrobacterium group</taxon>
        <taxon>Rhizobium</taxon>
    </lineage>
</organism>
<gene>
    <name evidence="1" type="ORF">JNB85_01340</name>
</gene>
<evidence type="ECO:0000313" key="1">
    <source>
        <dbReference type="EMBL" id="MBW9051051.1"/>
    </source>
</evidence>
<keyword evidence="2" id="KW-1185">Reference proteome</keyword>
<sequence length="439" mass="49657">MHLDNPSSWFCPGSTTPGGNGNYYPACELLVEDARNFDRSGKIILSDFSFPSADAVYDDRSRTISKQFLREYLSYLEVLVLYDKLLVVKQPYVVTAEDYEDKSSPIHTGFAYFDYAGDANLRESLDKLRAQESWIINTTFDLPDVEFQPTAYAAQTLALFGINKSDDGHMLHAADLYEAVFRLGQPYAAFEVARHFSLPFYGPKIEYHPLVLQMEKDVTVAERHIAHHFKKHLDAGAAAVLSELQKYQETISFSASPIGALILTKATKPAEMLTVALDLRDTYEPFRKHCQELENALFSPDTSPRDKLKIVAEINRILEKLWGRGEGGIERHIKSSANLVDYAIDASEGVFSAKKSIELLVSAPVKHVIDRIRDRKYRLLFDAKNSFLKQKSVEQAVAKLFSTGNNLAEVNFQEITCEHWWGYHPDNVAHDDSEPDLFS</sequence>
<proteinExistence type="predicted"/>
<dbReference type="RefSeq" id="WP_220332592.1">
    <property type="nucleotide sequence ID" value="NZ_JAEUAK010000001.1"/>
</dbReference>
<name>A0ABS7GM39_9HYPH</name>
<accession>A0ABS7GM39</accession>
<comment type="caution">
    <text evidence="1">The sequence shown here is derived from an EMBL/GenBank/DDBJ whole genome shotgun (WGS) entry which is preliminary data.</text>
</comment>
<dbReference type="EMBL" id="JAEUAK010000001">
    <property type="protein sequence ID" value="MBW9051051.1"/>
    <property type="molecule type" value="Genomic_DNA"/>
</dbReference>